<dbReference type="Gene3D" id="3.30.479.20">
    <property type="entry name" value="Elongation factor Ts, dimerisation domain"/>
    <property type="match status" value="2"/>
</dbReference>
<comment type="subcellular location">
    <subcellularLocation>
        <location evidence="5">Cytoplasm</location>
    </subcellularLocation>
</comment>
<comment type="function">
    <text evidence="5">Associates with the EF-Tu.GDP complex and induces the exchange of GDP to GTP. It remains bound to the aminoacyl-tRNA.EF-Tu.GTP complex up to the GTP hydrolysis stage on the ribosome.</text>
</comment>
<accession>A0A9D9I6N2</accession>
<dbReference type="Pfam" id="PF00889">
    <property type="entry name" value="EF_TS"/>
    <property type="match status" value="1"/>
</dbReference>
<comment type="similarity">
    <text evidence="1 5">Belongs to the EF-Ts family.</text>
</comment>
<reference evidence="7" key="1">
    <citation type="submission" date="2020-10" db="EMBL/GenBank/DDBJ databases">
        <authorList>
            <person name="Gilroy R."/>
        </authorList>
    </citation>
    <scope>NUCLEOTIDE SEQUENCE</scope>
    <source>
        <strain evidence="7">10037</strain>
    </source>
</reference>
<dbReference type="NCBIfam" id="TIGR00116">
    <property type="entry name" value="tsf"/>
    <property type="match status" value="1"/>
</dbReference>
<name>A0A9D9I6N2_9BACT</name>
<feature type="domain" description="Translation elongation factor EFTs/EF1B dimerisation" evidence="6">
    <location>
        <begin position="72"/>
        <end position="276"/>
    </location>
</feature>
<dbReference type="HAMAP" id="MF_00050">
    <property type="entry name" value="EF_Ts"/>
    <property type="match status" value="1"/>
</dbReference>
<evidence type="ECO:0000256" key="4">
    <source>
        <dbReference type="ARBA" id="ARBA00022917"/>
    </source>
</evidence>
<feature type="region of interest" description="Involved in Mg(2+) ion dislocation from EF-Tu" evidence="5">
    <location>
        <begin position="81"/>
        <end position="84"/>
    </location>
</feature>
<dbReference type="CDD" id="cd14275">
    <property type="entry name" value="UBA_EF-Ts"/>
    <property type="match status" value="1"/>
</dbReference>
<protein>
    <recommendedName>
        <fullName evidence="2 5">Elongation factor Ts</fullName>
        <shortName evidence="5">EF-Ts</shortName>
    </recommendedName>
</protein>
<reference evidence="7" key="2">
    <citation type="journal article" date="2021" name="PeerJ">
        <title>Extensive microbial diversity within the chicken gut microbiome revealed by metagenomics and culture.</title>
        <authorList>
            <person name="Gilroy R."/>
            <person name="Ravi A."/>
            <person name="Getino M."/>
            <person name="Pursley I."/>
            <person name="Horton D.L."/>
            <person name="Alikhan N.F."/>
            <person name="Baker D."/>
            <person name="Gharbi K."/>
            <person name="Hall N."/>
            <person name="Watson M."/>
            <person name="Adriaenssens E.M."/>
            <person name="Foster-Nyarko E."/>
            <person name="Jarju S."/>
            <person name="Secka A."/>
            <person name="Antonio M."/>
            <person name="Oren A."/>
            <person name="Chaudhuri R.R."/>
            <person name="La Ragione R."/>
            <person name="Hildebrand F."/>
            <person name="Pallen M.J."/>
        </authorList>
    </citation>
    <scope>NUCLEOTIDE SEQUENCE</scope>
    <source>
        <strain evidence="7">10037</strain>
    </source>
</reference>
<dbReference type="Gene3D" id="1.10.286.20">
    <property type="match status" value="1"/>
</dbReference>
<keyword evidence="5" id="KW-0963">Cytoplasm</keyword>
<evidence type="ECO:0000259" key="6">
    <source>
        <dbReference type="Pfam" id="PF00889"/>
    </source>
</evidence>
<dbReference type="GO" id="GO:0005737">
    <property type="term" value="C:cytoplasm"/>
    <property type="evidence" value="ECO:0007669"/>
    <property type="project" value="UniProtKB-SubCell"/>
</dbReference>
<evidence type="ECO:0000256" key="5">
    <source>
        <dbReference type="HAMAP-Rule" id="MF_00050"/>
    </source>
</evidence>
<dbReference type="SUPFAM" id="SSF54713">
    <property type="entry name" value="Elongation factor Ts (EF-Ts), dimerisation domain"/>
    <property type="match status" value="1"/>
</dbReference>
<dbReference type="FunFam" id="1.10.8.10:FF:000001">
    <property type="entry name" value="Elongation factor Ts"/>
    <property type="match status" value="1"/>
</dbReference>
<sequence length="278" mass="30350">MEIKAVDVAKLRKMTGAGMMDCKKALVEADGDFEKAQEIIREKGKLVAAKRADRETSEGSVIAKTNADNTKAILVCLGCETDFVANNAEFQTLANSIADAAIENMPESKEALEGLSIAGQTIQEAVTQQTGKTGEKHVIAYYSKLEAPYISTYIHINGKVASIVGFSKVIPAEAGREIAMQITAMNPVSVSKTDCPAHIVEKELEIYREQIKLDPKMAGKPEQMLENIAQGKLAKFFKENTLEEQIFVKDGKISVAEYLKTVDPQVKVTGFARFSLND</sequence>
<evidence type="ECO:0000256" key="2">
    <source>
        <dbReference type="ARBA" id="ARBA00016956"/>
    </source>
</evidence>
<dbReference type="InterPro" id="IPR009060">
    <property type="entry name" value="UBA-like_sf"/>
</dbReference>
<dbReference type="InterPro" id="IPR014039">
    <property type="entry name" value="Transl_elong_EFTs/EF1B_dimer"/>
</dbReference>
<comment type="caution">
    <text evidence="7">The sequence shown here is derived from an EMBL/GenBank/DDBJ whole genome shotgun (WGS) entry which is preliminary data.</text>
</comment>
<dbReference type="Gene3D" id="1.10.8.10">
    <property type="entry name" value="DNA helicase RuvA subunit, C-terminal domain"/>
    <property type="match status" value="1"/>
</dbReference>
<dbReference type="PANTHER" id="PTHR11741:SF0">
    <property type="entry name" value="ELONGATION FACTOR TS, MITOCHONDRIAL"/>
    <property type="match status" value="1"/>
</dbReference>
<evidence type="ECO:0000256" key="3">
    <source>
        <dbReference type="ARBA" id="ARBA00022768"/>
    </source>
</evidence>
<dbReference type="PROSITE" id="PS01126">
    <property type="entry name" value="EF_TS_1"/>
    <property type="match status" value="1"/>
</dbReference>
<dbReference type="SUPFAM" id="SSF46934">
    <property type="entry name" value="UBA-like"/>
    <property type="match status" value="1"/>
</dbReference>
<dbReference type="EMBL" id="JADIME010000089">
    <property type="protein sequence ID" value="MBO8466016.1"/>
    <property type="molecule type" value="Genomic_DNA"/>
</dbReference>
<gene>
    <name evidence="5" type="primary">tsf</name>
    <name evidence="7" type="ORF">IAB93_08505</name>
</gene>
<dbReference type="InterPro" id="IPR036402">
    <property type="entry name" value="EF-Ts_dimer_sf"/>
</dbReference>
<dbReference type="InterPro" id="IPR018101">
    <property type="entry name" value="Transl_elong_Ts_CS"/>
</dbReference>
<organism evidence="7 8">
    <name type="scientific">Candidatus Merdivivens pullistercoris</name>
    <dbReference type="NCBI Taxonomy" id="2840873"/>
    <lineage>
        <taxon>Bacteria</taxon>
        <taxon>Pseudomonadati</taxon>
        <taxon>Bacteroidota</taxon>
        <taxon>Bacteroidia</taxon>
        <taxon>Bacteroidales</taxon>
        <taxon>Muribaculaceae</taxon>
        <taxon>Muribaculaceae incertae sedis</taxon>
        <taxon>Candidatus Merdivivens</taxon>
    </lineage>
</organism>
<dbReference type="InterPro" id="IPR001816">
    <property type="entry name" value="Transl_elong_EFTs/EF1B"/>
</dbReference>
<evidence type="ECO:0000313" key="7">
    <source>
        <dbReference type="EMBL" id="MBO8466016.1"/>
    </source>
</evidence>
<dbReference type="PANTHER" id="PTHR11741">
    <property type="entry name" value="ELONGATION FACTOR TS"/>
    <property type="match status" value="1"/>
</dbReference>
<keyword evidence="3 5" id="KW-0251">Elongation factor</keyword>
<dbReference type="AlphaFoldDB" id="A0A9D9I6N2"/>
<dbReference type="GO" id="GO:0003746">
    <property type="term" value="F:translation elongation factor activity"/>
    <property type="evidence" value="ECO:0007669"/>
    <property type="project" value="UniProtKB-UniRule"/>
</dbReference>
<dbReference type="Proteomes" id="UP000823597">
    <property type="component" value="Unassembled WGS sequence"/>
</dbReference>
<evidence type="ECO:0000256" key="1">
    <source>
        <dbReference type="ARBA" id="ARBA00005532"/>
    </source>
</evidence>
<evidence type="ECO:0000313" key="8">
    <source>
        <dbReference type="Proteomes" id="UP000823597"/>
    </source>
</evidence>
<keyword evidence="4 5" id="KW-0648">Protein biosynthesis</keyword>
<proteinExistence type="inferred from homology"/>